<dbReference type="Proteomes" id="UP000271098">
    <property type="component" value="Unassembled WGS sequence"/>
</dbReference>
<keyword evidence="2" id="KW-1185">Reference proteome</keyword>
<protein>
    <submittedName>
        <fullName evidence="1">Uncharacterized protein</fullName>
    </submittedName>
</protein>
<reference evidence="1 2" key="1">
    <citation type="submission" date="2018-11" db="EMBL/GenBank/DDBJ databases">
        <authorList>
            <consortium name="Pathogen Informatics"/>
        </authorList>
    </citation>
    <scope>NUCLEOTIDE SEQUENCE [LARGE SCALE GENOMIC DNA]</scope>
</reference>
<organism evidence="1 2">
    <name type="scientific">Gongylonema pulchrum</name>
    <dbReference type="NCBI Taxonomy" id="637853"/>
    <lineage>
        <taxon>Eukaryota</taxon>
        <taxon>Metazoa</taxon>
        <taxon>Ecdysozoa</taxon>
        <taxon>Nematoda</taxon>
        <taxon>Chromadorea</taxon>
        <taxon>Rhabditida</taxon>
        <taxon>Spirurina</taxon>
        <taxon>Spiruromorpha</taxon>
        <taxon>Spiruroidea</taxon>
        <taxon>Gongylonematidae</taxon>
        <taxon>Gongylonema</taxon>
    </lineage>
</organism>
<evidence type="ECO:0000313" key="2">
    <source>
        <dbReference type="Proteomes" id="UP000271098"/>
    </source>
</evidence>
<dbReference type="AlphaFoldDB" id="A0A3P7PEG2"/>
<gene>
    <name evidence="1" type="ORF">GPUH_LOCUS11065</name>
</gene>
<name>A0A3P7PEG2_9BILA</name>
<proteinExistence type="predicted"/>
<evidence type="ECO:0000313" key="1">
    <source>
        <dbReference type="EMBL" id="VDN18292.1"/>
    </source>
</evidence>
<accession>A0A3P7PEG2</accession>
<sequence>MVIITGIIVIDFDVAIFGASTLSAANSDTWRQSGSGLLVRGRVASVVNRSKRAVFHAKHLAMNVHLKRAVHSARCADRIGSLLQ</sequence>
<dbReference type="EMBL" id="UYRT01078323">
    <property type="protein sequence ID" value="VDN18292.1"/>
    <property type="molecule type" value="Genomic_DNA"/>
</dbReference>